<reference evidence="1" key="1">
    <citation type="submission" date="2020-02" db="EMBL/GenBank/DDBJ databases">
        <authorList>
            <person name="Meier V. D."/>
        </authorList>
    </citation>
    <scope>NUCLEOTIDE SEQUENCE</scope>
    <source>
        <strain evidence="1">AVDCRST_MAG28</strain>
    </source>
</reference>
<protein>
    <submittedName>
        <fullName evidence="1">Uncharacterized protein</fullName>
    </submittedName>
</protein>
<accession>A0A6J4QKM7</accession>
<name>A0A6J4QKM7_9ACTN</name>
<proteinExistence type="predicted"/>
<dbReference type="EMBL" id="CADCVE010000022">
    <property type="protein sequence ID" value="CAA9447554.1"/>
    <property type="molecule type" value="Genomic_DNA"/>
</dbReference>
<dbReference type="AlphaFoldDB" id="A0A6J4QKM7"/>
<gene>
    <name evidence="1" type="ORF">AVDCRST_MAG28-1040</name>
</gene>
<sequence>MLSINKSGHLVDDPGSSLSSLHGMDLADDFFHGATWGAQHSQSRTACRRIESYQCRIGRVQHSYIACVVLAWLHVRYLVCQSGQSMYQAECDLPHDYLVKQLKSPTVRMLLG</sequence>
<evidence type="ECO:0000313" key="1">
    <source>
        <dbReference type="EMBL" id="CAA9447554.1"/>
    </source>
</evidence>
<organism evidence="1">
    <name type="scientific">uncultured Rubrobacteraceae bacterium</name>
    <dbReference type="NCBI Taxonomy" id="349277"/>
    <lineage>
        <taxon>Bacteria</taxon>
        <taxon>Bacillati</taxon>
        <taxon>Actinomycetota</taxon>
        <taxon>Rubrobacteria</taxon>
        <taxon>Rubrobacterales</taxon>
        <taxon>Rubrobacteraceae</taxon>
        <taxon>environmental samples</taxon>
    </lineage>
</organism>